<dbReference type="Proteomes" id="UP000198251">
    <property type="component" value="Chromosome I"/>
</dbReference>
<dbReference type="SUPFAM" id="SSF54909">
    <property type="entry name" value="Dimeric alpha+beta barrel"/>
    <property type="match status" value="1"/>
</dbReference>
<dbReference type="EMBL" id="LT607733">
    <property type="protein sequence ID" value="SCG19044.1"/>
    <property type="molecule type" value="Genomic_DNA"/>
</dbReference>
<evidence type="ECO:0000259" key="2">
    <source>
        <dbReference type="Pfam" id="PF03795"/>
    </source>
</evidence>
<dbReference type="InterPro" id="IPR005545">
    <property type="entry name" value="YCII"/>
</dbReference>
<name>A0A1C5GGV9_MICEH</name>
<dbReference type="RefSeq" id="WP_089002562.1">
    <property type="nucleotide sequence ID" value="NZ_JBFAAC010000007.1"/>
</dbReference>
<evidence type="ECO:0000313" key="3">
    <source>
        <dbReference type="EMBL" id="SCG19044.1"/>
    </source>
</evidence>
<dbReference type="AlphaFoldDB" id="A0A1C5GGV9"/>
<keyword evidence="4" id="KW-1185">Reference proteome</keyword>
<dbReference type="GeneID" id="95805062"/>
<feature type="domain" description="YCII-related" evidence="2">
    <location>
        <begin position="1"/>
        <end position="116"/>
    </location>
</feature>
<dbReference type="Pfam" id="PF03795">
    <property type="entry name" value="YCII"/>
    <property type="match status" value="1"/>
</dbReference>
<accession>A0A1C5GGV9</accession>
<dbReference type="InterPro" id="IPR011008">
    <property type="entry name" value="Dimeric_a/b-barrel"/>
</dbReference>
<sequence length="123" mass="13277">MKYLLLITHNQQTRNAWQNMSEAERELGLKAHAALGGELAEAGELIVSEALADQSRSKRVLVKNGRVTTTDGPFPEVKEYLAGFYLIECDGIDSAVAHAARIPEAAFGQVEVRPVLGAGDTGR</sequence>
<comment type="similarity">
    <text evidence="1">Belongs to the YciI family.</text>
</comment>
<organism evidence="3 4">
    <name type="scientific">Micromonospora echinofusca</name>
    <dbReference type="NCBI Taxonomy" id="47858"/>
    <lineage>
        <taxon>Bacteria</taxon>
        <taxon>Bacillati</taxon>
        <taxon>Actinomycetota</taxon>
        <taxon>Actinomycetes</taxon>
        <taxon>Micromonosporales</taxon>
        <taxon>Micromonosporaceae</taxon>
        <taxon>Micromonospora</taxon>
    </lineage>
</organism>
<proteinExistence type="inferred from homology"/>
<dbReference type="PANTHER" id="PTHR35174:SF3">
    <property type="entry name" value="BLL7171 PROTEIN"/>
    <property type="match status" value="1"/>
</dbReference>
<dbReference type="PANTHER" id="PTHR35174">
    <property type="entry name" value="BLL7171 PROTEIN-RELATED"/>
    <property type="match status" value="1"/>
</dbReference>
<evidence type="ECO:0000313" key="4">
    <source>
        <dbReference type="Proteomes" id="UP000198251"/>
    </source>
</evidence>
<gene>
    <name evidence="3" type="ORF">GA0070610_5404</name>
</gene>
<evidence type="ECO:0000256" key="1">
    <source>
        <dbReference type="ARBA" id="ARBA00007689"/>
    </source>
</evidence>
<reference evidence="3 4" key="1">
    <citation type="submission" date="2016-06" db="EMBL/GenBank/DDBJ databases">
        <authorList>
            <person name="Kjaerup R.B."/>
            <person name="Dalgaard T.S."/>
            <person name="Juul-Madsen H.R."/>
        </authorList>
    </citation>
    <scope>NUCLEOTIDE SEQUENCE [LARGE SCALE GENOMIC DNA]</scope>
    <source>
        <strain evidence="3 4">DSM 43913</strain>
    </source>
</reference>
<dbReference type="Gene3D" id="3.30.70.1060">
    <property type="entry name" value="Dimeric alpha+beta barrel"/>
    <property type="match status" value="1"/>
</dbReference>
<protein>
    <submittedName>
        <fullName evidence="3">Uncharacterized conserved protein</fullName>
    </submittedName>
</protein>